<dbReference type="AlphaFoldDB" id="A0A8J5CVK7"/>
<dbReference type="PANTHER" id="PTHR32011:SF6">
    <property type="entry name" value="KNR4_SMI1-LIKE DOMAIN-CONTAINING PROTEIN"/>
    <property type="match status" value="1"/>
</dbReference>
<accession>A0A8J5CVK7</accession>
<gene>
    <name evidence="1" type="ORF">ZIOFF_069025</name>
</gene>
<dbReference type="PANTHER" id="PTHR32011">
    <property type="entry name" value="OS08G0472400 PROTEIN"/>
    <property type="match status" value="1"/>
</dbReference>
<evidence type="ECO:0000313" key="1">
    <source>
        <dbReference type="EMBL" id="KAG6471581.1"/>
    </source>
</evidence>
<organism evidence="1 2">
    <name type="scientific">Zingiber officinale</name>
    <name type="common">Ginger</name>
    <name type="synonym">Amomum zingiber</name>
    <dbReference type="NCBI Taxonomy" id="94328"/>
    <lineage>
        <taxon>Eukaryota</taxon>
        <taxon>Viridiplantae</taxon>
        <taxon>Streptophyta</taxon>
        <taxon>Embryophyta</taxon>
        <taxon>Tracheophyta</taxon>
        <taxon>Spermatophyta</taxon>
        <taxon>Magnoliopsida</taxon>
        <taxon>Liliopsida</taxon>
        <taxon>Zingiberales</taxon>
        <taxon>Zingiberaceae</taxon>
        <taxon>Zingiber</taxon>
    </lineage>
</organism>
<sequence length="312" mass="33916">MPMTTTIALADSDEEMADEPRPRASLGLACFSFAAYAKYLVGHLRASGVPVAPGLSEAELAAVESAYAFAFSPDLRNVLREGLPVGPGFPNWRSASPQQLRLLLALPADALLREIAAGGIWPRAWGPRPRDRAVADAVAKEALLKAPRLVPVYRNFYLPSAPCLAGNPVFYVRGSDVRPAGIDLSDFFRRGQPRGWAAGAPMPAWAATSARKVELWTQLAEEGAPRKSLMDRLLEEARRRLRQGGWSETEVREMAGDDDGDGPRAFCPAKTSSFRVQGQVSRQLGLLSLAMLRGGWSADDVVESMGWRTRTN</sequence>
<dbReference type="EMBL" id="JACMSC010000020">
    <property type="protein sequence ID" value="KAG6471581.1"/>
    <property type="molecule type" value="Genomic_DNA"/>
</dbReference>
<dbReference type="Proteomes" id="UP000734854">
    <property type="component" value="Unassembled WGS sequence"/>
</dbReference>
<name>A0A8J5CVK7_ZINOF</name>
<protein>
    <submittedName>
        <fullName evidence="1">Uncharacterized protein</fullName>
    </submittedName>
</protein>
<keyword evidence="2" id="KW-1185">Reference proteome</keyword>
<proteinExistence type="predicted"/>
<reference evidence="1 2" key="1">
    <citation type="submission" date="2020-08" db="EMBL/GenBank/DDBJ databases">
        <title>Plant Genome Project.</title>
        <authorList>
            <person name="Zhang R.-G."/>
        </authorList>
    </citation>
    <scope>NUCLEOTIDE SEQUENCE [LARGE SCALE GENOMIC DNA]</scope>
    <source>
        <tissue evidence="1">Rhizome</tissue>
    </source>
</reference>
<evidence type="ECO:0000313" key="2">
    <source>
        <dbReference type="Proteomes" id="UP000734854"/>
    </source>
</evidence>
<comment type="caution">
    <text evidence="1">The sequence shown here is derived from an EMBL/GenBank/DDBJ whole genome shotgun (WGS) entry which is preliminary data.</text>
</comment>